<dbReference type="PIRSF" id="PIRSF006157">
    <property type="entry name" value="Doxgns_DODA"/>
    <property type="match status" value="1"/>
</dbReference>
<dbReference type="AlphaFoldDB" id="A0A2U9ILP0"/>
<name>A0A2U9ILP0_9CREN</name>
<feature type="domain" description="Extradiol ring-cleavage dioxygenase class III enzyme subunit B" evidence="6">
    <location>
        <begin position="5"/>
        <end position="239"/>
    </location>
</feature>
<reference evidence="7 8" key="1">
    <citation type="submission" date="2018-05" db="EMBL/GenBank/DDBJ databases">
        <title>Complete Genome Sequences of Extremely Thermoacidophilic, Metal-Mobilizing Type-Strain Members of the Archaeal Family Sulfolobaceae: Acidianus brierleyi DSM-1651T, Acidianus sulfidivorans DSM-18786T, Metallosphaera hakonensis DSM-7519T, and Metallosphaera prunae DSM-10039T.</title>
        <authorList>
            <person name="Counts J.A."/>
            <person name="Kelly R.M."/>
        </authorList>
    </citation>
    <scope>NUCLEOTIDE SEQUENCE [LARGE SCALE GENOMIC DNA]</scope>
    <source>
        <strain evidence="7 8">JP7</strain>
    </source>
</reference>
<dbReference type="GeneID" id="36837241"/>
<protein>
    <submittedName>
        <fullName evidence="7">Dioxygenase</fullName>
    </submittedName>
</protein>
<dbReference type="RefSeq" id="WP_110379813.1">
    <property type="nucleotide sequence ID" value="NZ_CP029288.2"/>
</dbReference>
<proteinExistence type="inferred from homology"/>
<dbReference type="GO" id="GO:0008270">
    <property type="term" value="F:zinc ion binding"/>
    <property type="evidence" value="ECO:0007669"/>
    <property type="project" value="InterPro"/>
</dbReference>
<dbReference type="SUPFAM" id="SSF53213">
    <property type="entry name" value="LigB-like"/>
    <property type="match status" value="1"/>
</dbReference>
<keyword evidence="4" id="KW-0862">Zinc</keyword>
<evidence type="ECO:0000313" key="7">
    <source>
        <dbReference type="EMBL" id="AWR96923.1"/>
    </source>
</evidence>
<dbReference type="EMBL" id="CP029288">
    <property type="protein sequence ID" value="AWR96923.1"/>
    <property type="molecule type" value="Genomic_DNA"/>
</dbReference>
<dbReference type="InterPro" id="IPR014436">
    <property type="entry name" value="Extradiol_dOase_DODA"/>
</dbReference>
<gene>
    <name evidence="7" type="ORF">DFR86_04690</name>
</gene>
<evidence type="ECO:0000256" key="2">
    <source>
        <dbReference type="ARBA" id="ARBA00007581"/>
    </source>
</evidence>
<evidence type="ECO:0000313" key="8">
    <source>
        <dbReference type="Proteomes" id="UP000248410"/>
    </source>
</evidence>
<keyword evidence="5" id="KW-0560">Oxidoreductase</keyword>
<evidence type="ECO:0000259" key="6">
    <source>
        <dbReference type="Pfam" id="PF02900"/>
    </source>
</evidence>
<dbReference type="KEGG" id="asul:DFR86_04690"/>
<dbReference type="GO" id="GO:0016702">
    <property type="term" value="F:oxidoreductase activity, acting on single donors with incorporation of molecular oxygen, incorporation of two atoms of oxygen"/>
    <property type="evidence" value="ECO:0007669"/>
    <property type="project" value="UniProtKB-ARBA"/>
</dbReference>
<accession>A0A2U9ILP0</accession>
<comment type="similarity">
    <text evidence="2">Belongs to the DODA-type extradiol aromatic ring-opening dioxygenase family.</text>
</comment>
<comment type="cofactor">
    <cofactor evidence="1">
        <name>Zn(2+)</name>
        <dbReference type="ChEBI" id="CHEBI:29105"/>
    </cofactor>
</comment>
<evidence type="ECO:0000256" key="4">
    <source>
        <dbReference type="ARBA" id="ARBA00022833"/>
    </source>
</evidence>
<organism evidence="7 8">
    <name type="scientific">Acidianus sulfidivorans JP7</name>
    <dbReference type="NCBI Taxonomy" id="619593"/>
    <lineage>
        <taxon>Archaea</taxon>
        <taxon>Thermoproteota</taxon>
        <taxon>Thermoprotei</taxon>
        <taxon>Sulfolobales</taxon>
        <taxon>Sulfolobaceae</taxon>
        <taxon>Acidianus</taxon>
    </lineage>
</organism>
<dbReference type="PANTHER" id="PTHR30096:SF0">
    <property type="entry name" value="4,5-DOPA DIOXYGENASE EXTRADIOL-LIKE PROTEIN"/>
    <property type="match status" value="1"/>
</dbReference>
<dbReference type="CDD" id="cd07363">
    <property type="entry name" value="45_DOPA_Dioxygenase"/>
    <property type="match status" value="1"/>
</dbReference>
<evidence type="ECO:0000256" key="1">
    <source>
        <dbReference type="ARBA" id="ARBA00001947"/>
    </source>
</evidence>
<dbReference type="PANTHER" id="PTHR30096">
    <property type="entry name" value="4,5-DOPA DIOXYGENASE EXTRADIOL-LIKE PROTEIN"/>
    <property type="match status" value="1"/>
</dbReference>
<dbReference type="Gene3D" id="3.40.830.10">
    <property type="entry name" value="LigB-like"/>
    <property type="match status" value="1"/>
</dbReference>
<dbReference type="OrthoDB" id="57333at2157"/>
<sequence>MSFGLFISHGSPTILIENNRWKITYRKIGDMIRQKYNPDTIIIASPHFISWSGIHYIEQDEKLECIQDYYGFPDETYKYCYEASNDVELVDEIVKESDGKIRGDNKWGLDHGAWIPLYYMFPENKPKIVTISITENSPDSHYQIGEIIRKSVDKIGRNAIFMATGSPTHRLDLFYFKIQPKPTKFDVILMELIKTEKFNEILHIKELYPKEYQLASPEGDLSTLYMLLGYVKPKKAEILDYDTPWPGVSMLASSFYG</sequence>
<dbReference type="GO" id="GO:0008198">
    <property type="term" value="F:ferrous iron binding"/>
    <property type="evidence" value="ECO:0007669"/>
    <property type="project" value="InterPro"/>
</dbReference>
<dbReference type="Pfam" id="PF02900">
    <property type="entry name" value="LigB"/>
    <property type="match status" value="1"/>
</dbReference>
<evidence type="ECO:0000256" key="5">
    <source>
        <dbReference type="ARBA" id="ARBA00023002"/>
    </source>
</evidence>
<keyword evidence="7" id="KW-0223">Dioxygenase</keyword>
<evidence type="ECO:0000256" key="3">
    <source>
        <dbReference type="ARBA" id="ARBA00022723"/>
    </source>
</evidence>
<keyword evidence="3" id="KW-0479">Metal-binding</keyword>
<keyword evidence="8" id="KW-1185">Reference proteome</keyword>
<dbReference type="InterPro" id="IPR004183">
    <property type="entry name" value="Xdiol_dOase_suB"/>
</dbReference>
<dbReference type="Proteomes" id="UP000248410">
    <property type="component" value="Chromosome"/>
</dbReference>